<dbReference type="Proteomes" id="UP000186817">
    <property type="component" value="Unassembled WGS sequence"/>
</dbReference>
<feature type="compositionally biased region" description="Basic and acidic residues" evidence="1">
    <location>
        <begin position="576"/>
        <end position="587"/>
    </location>
</feature>
<protein>
    <submittedName>
        <fullName evidence="2">Uncharacterized protein</fullName>
    </submittedName>
</protein>
<comment type="caution">
    <text evidence="2">The sequence shown here is derived from an EMBL/GenBank/DDBJ whole genome shotgun (WGS) entry which is preliminary data.</text>
</comment>
<feature type="compositionally biased region" description="Basic and acidic residues" evidence="1">
    <location>
        <begin position="486"/>
        <end position="507"/>
    </location>
</feature>
<keyword evidence="3" id="KW-1185">Reference proteome</keyword>
<sequence>MAREMMITSLKDAIDEWILLSWTATSEDPNNGVRYFKSFLRPLFVKGAANVFLYRFQQFMNLHRGNGDMLCWITKFAGLPAEEQEGLTNEEAMDRANERLRDQLAQTIPITANLAALIFVSLPDLTSLTQDQRQVLTSLMAHRNRVLADYRLNDFREVYLQMFCTKSSVDNPLLAPSGSLARLESLADFCDSFLDLVRKAICLKISLKTLVMELCDLLQEVVHRDGTWLWSSGCFGAWSGKKDPVPSGDSPVHNDADSDATVDYHEDSLLALASGDDDAAILLPKNFQDKVEAGTVTPATQQKYATEICAAKLEEFKSYLDNDAIRLTDRRKLGMQLNLFTAILQHTFHVEQQLQKLLEGQSAILEVPFLSRFCRRVSTLESVPSKGTTVAFPEAIHFVYAGGEESPGRIHGISLAMVFDQAGNKMYSTYGDALIKTTPWDSLPEAIRKRLNLSSRAITLSSWSNVSVTYTNGYLSPYEKGDFVDQRKTIRRPAEDDPRDKEPKVDDPDYAAKLARYNAFLKDIAVEEFVEKLPGPQVEKIHEPMDTSGSVSEVKDDDMAKESSPPGEESMPEVSSSKDAKDDEVLHDQGILGRQKNVIDPEVRRSRYVCTPPWRWALRLPWLLNSRNSDELSRRNSQVRLQAMTSPVAAASCAWDSAKPAAELAQVGELTQRMGGGGSQKVCCKLRDRKGWTKRALGKRNEKVSRKRWIESSLLGQKTAKRQPSLLERIARLSSEDLGEVLRHTMKSEKWTAKEQFGLWLFEKKFGQHERKNLEKCVEAVKKEAPVLMEEDHVTTKDVDQKKNSDSKVAAKFVKLLAATSLTKHGAQIASEGLGAVKLQHCEPVLCAGDLKYKLDQTGLHQCTWNCPSGQVPALFQSVGVEMMEELEEVTPLEEEKKEVQKAAKEREHAAVNCQLLSYEIQA</sequence>
<evidence type="ECO:0000256" key="1">
    <source>
        <dbReference type="SAM" id="MobiDB-lite"/>
    </source>
</evidence>
<evidence type="ECO:0000313" key="2">
    <source>
        <dbReference type="EMBL" id="OLP86415.1"/>
    </source>
</evidence>
<dbReference type="AlphaFoldDB" id="A0A1Q9CU51"/>
<feature type="region of interest" description="Disordered" evidence="1">
    <location>
        <begin position="537"/>
        <end position="593"/>
    </location>
</feature>
<feature type="compositionally biased region" description="Low complexity" evidence="1">
    <location>
        <begin position="562"/>
        <end position="575"/>
    </location>
</feature>
<name>A0A1Q9CU51_SYMMI</name>
<dbReference type="EMBL" id="LSRX01000918">
    <property type="protein sequence ID" value="OLP86415.1"/>
    <property type="molecule type" value="Genomic_DNA"/>
</dbReference>
<evidence type="ECO:0000313" key="3">
    <source>
        <dbReference type="Proteomes" id="UP000186817"/>
    </source>
</evidence>
<accession>A0A1Q9CU51</accession>
<dbReference type="OrthoDB" id="445274at2759"/>
<feature type="region of interest" description="Disordered" evidence="1">
    <location>
        <begin position="486"/>
        <end position="508"/>
    </location>
</feature>
<proteinExistence type="predicted"/>
<organism evidence="2 3">
    <name type="scientific">Symbiodinium microadriaticum</name>
    <name type="common">Dinoflagellate</name>
    <name type="synonym">Zooxanthella microadriatica</name>
    <dbReference type="NCBI Taxonomy" id="2951"/>
    <lineage>
        <taxon>Eukaryota</taxon>
        <taxon>Sar</taxon>
        <taxon>Alveolata</taxon>
        <taxon>Dinophyceae</taxon>
        <taxon>Suessiales</taxon>
        <taxon>Symbiodiniaceae</taxon>
        <taxon>Symbiodinium</taxon>
    </lineage>
</organism>
<gene>
    <name evidence="2" type="ORF">AK812_SmicGene32504</name>
</gene>
<reference evidence="2 3" key="1">
    <citation type="submission" date="2016-02" db="EMBL/GenBank/DDBJ databases">
        <title>Genome analysis of coral dinoflagellate symbionts highlights evolutionary adaptations to a symbiotic lifestyle.</title>
        <authorList>
            <person name="Aranda M."/>
            <person name="Li Y."/>
            <person name="Liew Y.J."/>
            <person name="Baumgarten S."/>
            <person name="Simakov O."/>
            <person name="Wilson M."/>
            <person name="Piel J."/>
            <person name="Ashoor H."/>
            <person name="Bougouffa S."/>
            <person name="Bajic V.B."/>
            <person name="Ryu T."/>
            <person name="Ravasi T."/>
            <person name="Bayer T."/>
            <person name="Micklem G."/>
            <person name="Kim H."/>
            <person name="Bhak J."/>
            <person name="Lajeunesse T.C."/>
            <person name="Voolstra C.R."/>
        </authorList>
    </citation>
    <scope>NUCLEOTIDE SEQUENCE [LARGE SCALE GENOMIC DNA]</scope>
    <source>
        <strain evidence="2 3">CCMP2467</strain>
    </source>
</reference>